<sequence length="155" mass="16897">MKTHSLQHQEAHLSTVTSYNPPPSFHSVARDDETTQLFFDDVDRGCRLYLESANEGGEVIEGSELSRTGTVMTTGTVREETDEDYKSNATAVIDLDHSLPSTLEITVQISKEPPLPPLPLSPRSGSGTRIGAGDDNAPQSIPRRPATSLYTRSRS</sequence>
<feature type="region of interest" description="Disordered" evidence="1">
    <location>
        <begin position="109"/>
        <end position="155"/>
    </location>
</feature>
<proteinExistence type="predicted"/>
<dbReference type="EMBL" id="KN818392">
    <property type="protein sequence ID" value="KIL56910.1"/>
    <property type="molecule type" value="Genomic_DNA"/>
</dbReference>
<accession>A0A0C2S2L9</accession>
<dbReference type="HOGENOM" id="CLU_1885240_0_0_1"/>
<organism evidence="2 3">
    <name type="scientific">Amanita muscaria (strain Koide BX008)</name>
    <dbReference type="NCBI Taxonomy" id="946122"/>
    <lineage>
        <taxon>Eukaryota</taxon>
        <taxon>Fungi</taxon>
        <taxon>Dikarya</taxon>
        <taxon>Basidiomycota</taxon>
        <taxon>Agaricomycotina</taxon>
        <taxon>Agaricomycetes</taxon>
        <taxon>Agaricomycetidae</taxon>
        <taxon>Agaricales</taxon>
        <taxon>Pluteineae</taxon>
        <taxon>Amanitaceae</taxon>
        <taxon>Amanita</taxon>
    </lineage>
</organism>
<dbReference type="InParanoid" id="A0A0C2S2L9"/>
<evidence type="ECO:0000256" key="1">
    <source>
        <dbReference type="SAM" id="MobiDB-lite"/>
    </source>
</evidence>
<dbReference type="AlphaFoldDB" id="A0A0C2S2L9"/>
<dbReference type="Proteomes" id="UP000054549">
    <property type="component" value="Unassembled WGS sequence"/>
</dbReference>
<protein>
    <submittedName>
        <fullName evidence="2">Uncharacterized protein</fullName>
    </submittedName>
</protein>
<keyword evidence="3" id="KW-1185">Reference proteome</keyword>
<gene>
    <name evidence="2" type="ORF">M378DRAFT_16651</name>
</gene>
<reference evidence="2 3" key="1">
    <citation type="submission" date="2014-04" db="EMBL/GenBank/DDBJ databases">
        <title>Evolutionary Origins and Diversification of the Mycorrhizal Mutualists.</title>
        <authorList>
            <consortium name="DOE Joint Genome Institute"/>
            <consortium name="Mycorrhizal Genomics Consortium"/>
            <person name="Kohler A."/>
            <person name="Kuo A."/>
            <person name="Nagy L.G."/>
            <person name="Floudas D."/>
            <person name="Copeland A."/>
            <person name="Barry K.W."/>
            <person name="Cichocki N."/>
            <person name="Veneault-Fourrey C."/>
            <person name="LaButti K."/>
            <person name="Lindquist E.A."/>
            <person name="Lipzen A."/>
            <person name="Lundell T."/>
            <person name="Morin E."/>
            <person name="Murat C."/>
            <person name="Riley R."/>
            <person name="Ohm R."/>
            <person name="Sun H."/>
            <person name="Tunlid A."/>
            <person name="Henrissat B."/>
            <person name="Grigoriev I.V."/>
            <person name="Hibbett D.S."/>
            <person name="Martin F."/>
        </authorList>
    </citation>
    <scope>NUCLEOTIDE SEQUENCE [LARGE SCALE GENOMIC DNA]</scope>
    <source>
        <strain evidence="2 3">Koide BX008</strain>
    </source>
</reference>
<name>A0A0C2S2L9_AMAMK</name>
<feature type="compositionally biased region" description="Polar residues" evidence="1">
    <location>
        <begin position="1"/>
        <end position="19"/>
    </location>
</feature>
<evidence type="ECO:0000313" key="3">
    <source>
        <dbReference type="Proteomes" id="UP000054549"/>
    </source>
</evidence>
<evidence type="ECO:0000313" key="2">
    <source>
        <dbReference type="EMBL" id="KIL56910.1"/>
    </source>
</evidence>
<feature type="region of interest" description="Disordered" evidence="1">
    <location>
        <begin position="1"/>
        <end position="24"/>
    </location>
</feature>